<protein>
    <recommendedName>
        <fullName evidence="2">non-specific serine/threonine protein kinase</fullName>
        <ecNumber evidence="2">2.7.11.1</ecNumber>
    </recommendedName>
</protein>
<dbReference type="InterPro" id="IPR008271">
    <property type="entry name" value="Ser/Thr_kinase_AS"/>
</dbReference>
<comment type="catalytic activity">
    <reaction evidence="8">
        <text>L-threonyl-[protein] + ATP = O-phospho-L-threonyl-[protein] + ADP + H(+)</text>
        <dbReference type="Rhea" id="RHEA:46608"/>
        <dbReference type="Rhea" id="RHEA-COMP:11060"/>
        <dbReference type="Rhea" id="RHEA-COMP:11605"/>
        <dbReference type="ChEBI" id="CHEBI:15378"/>
        <dbReference type="ChEBI" id="CHEBI:30013"/>
        <dbReference type="ChEBI" id="CHEBI:30616"/>
        <dbReference type="ChEBI" id="CHEBI:61977"/>
        <dbReference type="ChEBI" id="CHEBI:456216"/>
        <dbReference type="EC" id="2.7.11.1"/>
    </reaction>
</comment>
<dbReference type="PANTHER" id="PTHR45637">
    <property type="entry name" value="FLIPPASE KINASE 1-RELATED"/>
    <property type="match status" value="1"/>
</dbReference>
<evidence type="ECO:0000256" key="5">
    <source>
        <dbReference type="ARBA" id="ARBA00022741"/>
    </source>
</evidence>
<evidence type="ECO:0000256" key="7">
    <source>
        <dbReference type="ARBA" id="ARBA00022840"/>
    </source>
</evidence>
<dbReference type="EC" id="2.7.11.1" evidence="2"/>
<keyword evidence="7" id="KW-0067">ATP-binding</keyword>
<dbReference type="InterPro" id="IPR000719">
    <property type="entry name" value="Prot_kinase_dom"/>
</dbReference>
<evidence type="ECO:0000256" key="8">
    <source>
        <dbReference type="ARBA" id="ARBA00047899"/>
    </source>
</evidence>
<evidence type="ECO:0000256" key="6">
    <source>
        <dbReference type="ARBA" id="ARBA00022777"/>
    </source>
</evidence>
<comment type="catalytic activity">
    <reaction evidence="9">
        <text>L-seryl-[protein] + ATP = O-phospho-L-seryl-[protein] + ADP + H(+)</text>
        <dbReference type="Rhea" id="RHEA:17989"/>
        <dbReference type="Rhea" id="RHEA-COMP:9863"/>
        <dbReference type="Rhea" id="RHEA-COMP:11604"/>
        <dbReference type="ChEBI" id="CHEBI:15378"/>
        <dbReference type="ChEBI" id="CHEBI:29999"/>
        <dbReference type="ChEBI" id="CHEBI:30616"/>
        <dbReference type="ChEBI" id="CHEBI:83421"/>
        <dbReference type="ChEBI" id="CHEBI:456216"/>
        <dbReference type="EC" id="2.7.11.1"/>
    </reaction>
</comment>
<dbReference type="EMBL" id="CP136896">
    <property type="protein sequence ID" value="WOL13974.1"/>
    <property type="molecule type" value="Genomic_DNA"/>
</dbReference>
<sequence>MDEVVLDLDRIRAVRVLGRGALGTVFLVTVTPGPLLSSPLPPLFALKVFDKRSAAKPQALRRARWELSLLSRLCTCRYRFGDSHHRHHPFLPSLLGSVETADLLAWALPFCSGGDLHALRCSLCPDDEAFSPAAIRFYLSEIVAALSHLHSLRIAYRDLKPENVLLQSSGHITLADFDLSRHLPSQSSNLPSPPRPPLPPIPSDRNRRHRRNLARVFSFGTAEEGFKQKSKSARVSPVSRRRASSSSTLHSGSHGDGERSFSFVGTEEYVAPEVVRGDGHGFAVDWWALGILAYEMAYGRTPFRGRDRKETFRNVLTRPPEFPGRRRTDLTDLIERLLVKDPERRLGFGGGAEEVKAHPFFKGVRWELLPEVSRPPFLVPVVDEEEEVTRASGEGSNVGFDVRDYLKGLHQRQEVSSESLAEF</sequence>
<dbReference type="Proteomes" id="UP001327560">
    <property type="component" value="Chromosome 7"/>
</dbReference>
<evidence type="ECO:0000313" key="13">
    <source>
        <dbReference type="Proteomes" id="UP001327560"/>
    </source>
</evidence>
<gene>
    <name evidence="12" type="ORF">Cni_G22754</name>
</gene>
<reference evidence="12 13" key="1">
    <citation type="submission" date="2023-10" db="EMBL/GenBank/DDBJ databases">
        <title>Chromosome-scale genome assembly provides insights into flower coloration mechanisms of Canna indica.</title>
        <authorList>
            <person name="Li C."/>
        </authorList>
    </citation>
    <scope>NUCLEOTIDE SEQUENCE [LARGE SCALE GENOMIC DNA]</scope>
    <source>
        <tissue evidence="12">Flower</tissue>
    </source>
</reference>
<dbReference type="InterPro" id="IPR011009">
    <property type="entry name" value="Kinase-like_dom_sf"/>
</dbReference>
<dbReference type="SMART" id="SM00220">
    <property type="entry name" value="S_TKc"/>
    <property type="match status" value="1"/>
</dbReference>
<proteinExistence type="inferred from homology"/>
<feature type="region of interest" description="Disordered" evidence="10">
    <location>
        <begin position="225"/>
        <end position="260"/>
    </location>
</feature>
<dbReference type="AlphaFoldDB" id="A0AAQ3KSD5"/>
<organism evidence="12 13">
    <name type="scientific">Canna indica</name>
    <name type="common">Indian-shot</name>
    <dbReference type="NCBI Taxonomy" id="4628"/>
    <lineage>
        <taxon>Eukaryota</taxon>
        <taxon>Viridiplantae</taxon>
        <taxon>Streptophyta</taxon>
        <taxon>Embryophyta</taxon>
        <taxon>Tracheophyta</taxon>
        <taxon>Spermatophyta</taxon>
        <taxon>Magnoliopsida</taxon>
        <taxon>Liliopsida</taxon>
        <taxon>Zingiberales</taxon>
        <taxon>Cannaceae</taxon>
        <taxon>Canna</taxon>
    </lineage>
</organism>
<evidence type="ECO:0000256" key="10">
    <source>
        <dbReference type="SAM" id="MobiDB-lite"/>
    </source>
</evidence>
<name>A0AAQ3KSD5_9LILI</name>
<dbReference type="GO" id="GO:0004674">
    <property type="term" value="F:protein serine/threonine kinase activity"/>
    <property type="evidence" value="ECO:0007669"/>
    <property type="project" value="UniProtKB-KW"/>
</dbReference>
<dbReference type="FunFam" id="1.10.510.10:FF:000312">
    <property type="entry name" value="Serine/threonine-protein kinase OXI1"/>
    <property type="match status" value="1"/>
</dbReference>
<evidence type="ECO:0000256" key="2">
    <source>
        <dbReference type="ARBA" id="ARBA00012513"/>
    </source>
</evidence>
<comment type="similarity">
    <text evidence="1">Belongs to the protein kinase superfamily. AGC Ser/Thr protein kinase family.</text>
</comment>
<dbReference type="Gene3D" id="1.10.510.10">
    <property type="entry name" value="Transferase(Phosphotransferase) domain 1"/>
    <property type="match status" value="1"/>
</dbReference>
<dbReference type="GO" id="GO:0005524">
    <property type="term" value="F:ATP binding"/>
    <property type="evidence" value="ECO:0007669"/>
    <property type="project" value="UniProtKB-KW"/>
</dbReference>
<keyword evidence="6 12" id="KW-0418">Kinase</keyword>
<evidence type="ECO:0000259" key="11">
    <source>
        <dbReference type="PROSITE" id="PS50011"/>
    </source>
</evidence>
<keyword evidence="5" id="KW-0547">Nucleotide-binding</keyword>
<evidence type="ECO:0000256" key="1">
    <source>
        <dbReference type="ARBA" id="ARBA00009903"/>
    </source>
</evidence>
<evidence type="ECO:0000256" key="9">
    <source>
        <dbReference type="ARBA" id="ARBA00048679"/>
    </source>
</evidence>
<dbReference type="PROSITE" id="PS50011">
    <property type="entry name" value="PROTEIN_KINASE_DOM"/>
    <property type="match status" value="1"/>
</dbReference>
<evidence type="ECO:0000256" key="4">
    <source>
        <dbReference type="ARBA" id="ARBA00022679"/>
    </source>
</evidence>
<evidence type="ECO:0000313" key="12">
    <source>
        <dbReference type="EMBL" id="WOL13974.1"/>
    </source>
</evidence>
<dbReference type="PROSITE" id="PS00108">
    <property type="entry name" value="PROTEIN_KINASE_ST"/>
    <property type="match status" value="1"/>
</dbReference>
<feature type="compositionally biased region" description="Pro residues" evidence="10">
    <location>
        <begin position="191"/>
        <end position="202"/>
    </location>
</feature>
<feature type="region of interest" description="Disordered" evidence="10">
    <location>
        <begin position="183"/>
        <end position="207"/>
    </location>
</feature>
<keyword evidence="4" id="KW-0808">Transferase</keyword>
<feature type="domain" description="Protein kinase" evidence="11">
    <location>
        <begin position="11"/>
        <end position="361"/>
    </location>
</feature>
<dbReference type="SUPFAM" id="SSF56112">
    <property type="entry name" value="Protein kinase-like (PK-like)"/>
    <property type="match status" value="1"/>
</dbReference>
<keyword evidence="13" id="KW-1185">Reference proteome</keyword>
<keyword evidence="3" id="KW-0723">Serine/threonine-protein kinase</keyword>
<accession>A0AAQ3KSD5</accession>
<dbReference type="Pfam" id="PF00069">
    <property type="entry name" value="Pkinase"/>
    <property type="match status" value="2"/>
</dbReference>
<evidence type="ECO:0000256" key="3">
    <source>
        <dbReference type="ARBA" id="ARBA00022527"/>
    </source>
</evidence>
<dbReference type="FunFam" id="1.10.510.10:FF:000294">
    <property type="entry name" value="Serine/threonine-protein kinase OXI1"/>
    <property type="match status" value="1"/>
</dbReference>
<dbReference type="Gene3D" id="3.30.200.20">
    <property type="entry name" value="Phosphorylase Kinase, domain 1"/>
    <property type="match status" value="1"/>
</dbReference>